<proteinExistence type="predicted"/>
<accession>A0A1B0B8A9</accession>
<sequence>MRAAICPMWLAILSHVAPSTEEGKIYASTTSVESLSLLISSPLCTTVYNATLSYYPGVFNSLSADLYMRRYTFIA</sequence>
<name>A0A1B0B8A9_9MUSC</name>
<organism evidence="2 3">
    <name type="scientific">Glossina palpalis gambiensis</name>
    <dbReference type="NCBI Taxonomy" id="67801"/>
    <lineage>
        <taxon>Eukaryota</taxon>
        <taxon>Metazoa</taxon>
        <taxon>Ecdysozoa</taxon>
        <taxon>Arthropoda</taxon>
        <taxon>Hexapoda</taxon>
        <taxon>Insecta</taxon>
        <taxon>Pterygota</taxon>
        <taxon>Neoptera</taxon>
        <taxon>Endopterygota</taxon>
        <taxon>Diptera</taxon>
        <taxon>Brachycera</taxon>
        <taxon>Muscomorpha</taxon>
        <taxon>Hippoboscoidea</taxon>
        <taxon>Glossinidae</taxon>
        <taxon>Glossina</taxon>
    </lineage>
</organism>
<dbReference type="VEuPathDB" id="VectorBase:GPPI022118"/>
<reference evidence="3" key="1">
    <citation type="submission" date="2015-01" db="EMBL/GenBank/DDBJ databases">
        <authorList>
            <person name="Aksoy S."/>
            <person name="Warren W."/>
            <person name="Wilson R.K."/>
        </authorList>
    </citation>
    <scope>NUCLEOTIDE SEQUENCE [LARGE SCALE GENOMIC DNA]</scope>
    <source>
        <strain evidence="3">IAEA</strain>
    </source>
</reference>
<dbReference type="Proteomes" id="UP000092460">
    <property type="component" value="Unassembled WGS sequence"/>
</dbReference>
<feature type="signal peptide" evidence="1">
    <location>
        <begin position="1"/>
        <end position="22"/>
    </location>
</feature>
<protein>
    <recommendedName>
        <fullName evidence="4">Secreted protein</fullName>
    </recommendedName>
</protein>
<evidence type="ECO:0000313" key="2">
    <source>
        <dbReference type="EnsemblMetazoa" id="GPPI022118-PA"/>
    </source>
</evidence>
<dbReference type="EMBL" id="JXJN01009885">
    <property type="status" value="NOT_ANNOTATED_CDS"/>
    <property type="molecule type" value="Genomic_DNA"/>
</dbReference>
<reference evidence="2" key="2">
    <citation type="submission" date="2020-05" db="UniProtKB">
        <authorList>
            <consortium name="EnsemblMetazoa"/>
        </authorList>
    </citation>
    <scope>IDENTIFICATION</scope>
    <source>
        <strain evidence="2">IAEA</strain>
    </source>
</reference>
<feature type="chain" id="PRO_5008404577" description="Secreted protein" evidence="1">
    <location>
        <begin position="23"/>
        <end position="75"/>
    </location>
</feature>
<keyword evidence="3" id="KW-1185">Reference proteome</keyword>
<evidence type="ECO:0008006" key="4">
    <source>
        <dbReference type="Google" id="ProtNLM"/>
    </source>
</evidence>
<evidence type="ECO:0000256" key="1">
    <source>
        <dbReference type="SAM" id="SignalP"/>
    </source>
</evidence>
<evidence type="ECO:0000313" key="3">
    <source>
        <dbReference type="Proteomes" id="UP000092460"/>
    </source>
</evidence>
<keyword evidence="1" id="KW-0732">Signal</keyword>
<dbReference type="EnsemblMetazoa" id="GPPI022118-RA">
    <property type="protein sequence ID" value="GPPI022118-PA"/>
    <property type="gene ID" value="GPPI022118"/>
</dbReference>
<dbReference type="AlphaFoldDB" id="A0A1B0B8A9"/>